<dbReference type="PRINTS" id="PR00411">
    <property type="entry name" value="PNDRDTASEI"/>
</dbReference>
<dbReference type="Gene3D" id="3.50.50.60">
    <property type="entry name" value="FAD/NAD(P)-binding domain"/>
    <property type="match status" value="2"/>
</dbReference>
<dbReference type="RefSeq" id="WP_344044834.1">
    <property type="nucleotide sequence ID" value="NZ_BAAAPB010000002.1"/>
</dbReference>
<evidence type="ECO:0000313" key="3">
    <source>
        <dbReference type="Proteomes" id="UP001500571"/>
    </source>
</evidence>
<organism evidence="2 3">
    <name type="scientific">Nocardioides panacihumi</name>
    <dbReference type="NCBI Taxonomy" id="400774"/>
    <lineage>
        <taxon>Bacteria</taxon>
        <taxon>Bacillati</taxon>
        <taxon>Actinomycetota</taxon>
        <taxon>Actinomycetes</taxon>
        <taxon>Propionibacteriales</taxon>
        <taxon>Nocardioidaceae</taxon>
        <taxon>Nocardioides</taxon>
    </lineage>
</organism>
<comment type="caution">
    <text evidence="2">The sequence shown here is derived from an EMBL/GenBank/DDBJ whole genome shotgun (WGS) entry which is preliminary data.</text>
</comment>
<reference evidence="3" key="1">
    <citation type="journal article" date="2019" name="Int. J. Syst. Evol. Microbiol.">
        <title>The Global Catalogue of Microorganisms (GCM) 10K type strain sequencing project: providing services to taxonomists for standard genome sequencing and annotation.</title>
        <authorList>
            <consortium name="The Broad Institute Genomics Platform"/>
            <consortium name="The Broad Institute Genome Sequencing Center for Infectious Disease"/>
            <person name="Wu L."/>
            <person name="Ma J."/>
        </authorList>
    </citation>
    <scope>NUCLEOTIDE SEQUENCE [LARGE SCALE GENOMIC DNA]</scope>
    <source>
        <strain evidence="3">JCM 15309</strain>
    </source>
</reference>
<dbReference type="EMBL" id="BAAAPB010000002">
    <property type="protein sequence ID" value="GAA1961511.1"/>
    <property type="molecule type" value="Genomic_DNA"/>
</dbReference>
<dbReference type="Proteomes" id="UP001500571">
    <property type="component" value="Unassembled WGS sequence"/>
</dbReference>
<evidence type="ECO:0000313" key="2">
    <source>
        <dbReference type="EMBL" id="GAA1961511.1"/>
    </source>
</evidence>
<proteinExistence type="predicted"/>
<dbReference type="SUPFAM" id="SSF51905">
    <property type="entry name" value="FAD/NAD(P)-binding domain"/>
    <property type="match status" value="1"/>
</dbReference>
<keyword evidence="3" id="KW-1185">Reference proteome</keyword>
<feature type="domain" description="Amine oxidase" evidence="1">
    <location>
        <begin position="12"/>
        <end position="303"/>
    </location>
</feature>
<dbReference type="InterPro" id="IPR036188">
    <property type="entry name" value="FAD/NAD-bd_sf"/>
</dbReference>
<accession>A0ABP5CC40</accession>
<sequence>MTRVVVVGGGFGGLAAAARLAKLGHAVTLLEAAPALGGALRPVEQDGFVWDASATTTLLPAVVRDLFRKSGRPLERELDLEHVEVIREHRFADRTSLRLPGGSRAAQLAAFDGLTDRRGRPQGQAWVDHVASYGEVWELLRRHVFEARTSSPPAEVTALLRSREMLHRRLRADFADRRLRLVAGHPFEAAGHALHDVPAWAGLTAYLEQRFGAWRPAGGMAALAGVLADRMTTRRVEVHTSTVVDDLVVRSGRAVAVRTRAGEIDADAVVVAIDPRRLATLAPYAARTTPAIPPAIVHLGLNGDVPALPGELVLHGDPTLVVRPGGTAPDGGHAWTVLVRGRLQEDVLLALARHRVDVRQQVATRLDLSPRDLVERWRGSPLGVAWRGRSTARLGPTTPVPGVYAAGAHAVAGDGLPFVGLSAALVAQSLGPSVTR</sequence>
<gene>
    <name evidence="2" type="ORF">GCM10009798_21590</name>
</gene>
<dbReference type="PANTHER" id="PTHR43734">
    <property type="entry name" value="PHYTOENE DESATURASE"/>
    <property type="match status" value="1"/>
</dbReference>
<dbReference type="InterPro" id="IPR002937">
    <property type="entry name" value="Amino_oxidase"/>
</dbReference>
<dbReference type="PANTHER" id="PTHR43734:SF1">
    <property type="entry name" value="PHYTOENE DESATURASE"/>
    <property type="match status" value="1"/>
</dbReference>
<protein>
    <recommendedName>
        <fullName evidence="1">Amine oxidase domain-containing protein</fullName>
    </recommendedName>
</protein>
<evidence type="ECO:0000259" key="1">
    <source>
        <dbReference type="Pfam" id="PF01593"/>
    </source>
</evidence>
<name>A0ABP5CC40_9ACTN</name>
<dbReference type="Pfam" id="PF01593">
    <property type="entry name" value="Amino_oxidase"/>
    <property type="match status" value="1"/>
</dbReference>
<dbReference type="PRINTS" id="PR00368">
    <property type="entry name" value="FADPNR"/>
</dbReference>